<sequence length="63" mass="7226">MQTYLRAGIVLLSILLVLVACSNTENENRQKKKKEVHITISAAVSLKESLEEIEMIYVKDHQR</sequence>
<dbReference type="PROSITE" id="PS51257">
    <property type="entry name" value="PROKAR_LIPOPROTEIN"/>
    <property type="match status" value="1"/>
</dbReference>
<dbReference type="EMBL" id="JAWDIQ010000003">
    <property type="protein sequence ID" value="MDY0410336.1"/>
    <property type="molecule type" value="Genomic_DNA"/>
</dbReference>
<keyword evidence="2" id="KW-1185">Reference proteome</keyword>
<comment type="caution">
    <text evidence="1">The sequence shown here is derived from an EMBL/GenBank/DDBJ whole genome shotgun (WGS) entry which is preliminary data.</text>
</comment>
<accession>A0ABU5CWT2</accession>
<gene>
    <name evidence="1" type="ORF">RWD45_19540</name>
</gene>
<name>A0ABU5CWT2_9BACI</name>
<proteinExistence type="predicted"/>
<dbReference type="Proteomes" id="UP001275315">
    <property type="component" value="Unassembled WGS sequence"/>
</dbReference>
<protein>
    <submittedName>
        <fullName evidence="1">Uncharacterized protein</fullName>
    </submittedName>
</protein>
<evidence type="ECO:0000313" key="1">
    <source>
        <dbReference type="EMBL" id="MDY0410336.1"/>
    </source>
</evidence>
<organism evidence="1 2">
    <name type="scientific">Paracerasibacillus soli</name>
    <dbReference type="NCBI Taxonomy" id="480284"/>
    <lineage>
        <taxon>Bacteria</taxon>
        <taxon>Bacillati</taxon>
        <taxon>Bacillota</taxon>
        <taxon>Bacilli</taxon>
        <taxon>Bacillales</taxon>
        <taxon>Bacillaceae</taxon>
        <taxon>Paracerasibacillus</taxon>
    </lineage>
</organism>
<evidence type="ECO:0000313" key="2">
    <source>
        <dbReference type="Proteomes" id="UP001275315"/>
    </source>
</evidence>
<reference evidence="1 2" key="1">
    <citation type="submission" date="2023-10" db="EMBL/GenBank/DDBJ databases">
        <title>Virgibacillus soli CC-YMP-6 genome.</title>
        <authorList>
            <person name="Miliotis G."/>
            <person name="Sengupta P."/>
            <person name="Hameed A."/>
            <person name="Chuvochina M."/>
            <person name="Mcdonagh F."/>
            <person name="Simpson A.C."/>
            <person name="Singh N.K."/>
            <person name="Rekha P.D."/>
            <person name="Raman K."/>
            <person name="Hugenholtz P."/>
            <person name="Venkateswaran K."/>
        </authorList>
    </citation>
    <scope>NUCLEOTIDE SEQUENCE [LARGE SCALE GENOMIC DNA]</scope>
    <source>
        <strain evidence="1 2">CC-YMP-6</strain>
    </source>
</reference>